<name>A0A6A1VF54_9ROSI</name>
<dbReference type="Proteomes" id="UP000516437">
    <property type="component" value="Chromosome 6"/>
</dbReference>
<dbReference type="PANTHER" id="PTHR46872:SF4">
    <property type="entry name" value="MYB-LIKE DOMAIN-CONTAINING PROTEIN"/>
    <property type="match status" value="1"/>
</dbReference>
<reference evidence="2 3" key="1">
    <citation type="journal article" date="2019" name="Plant Biotechnol. J.">
        <title>The red bayberry genome and genetic basis of sex determination.</title>
        <authorList>
            <person name="Jia H.M."/>
            <person name="Jia H.J."/>
            <person name="Cai Q.L."/>
            <person name="Wang Y."/>
            <person name="Zhao H.B."/>
            <person name="Yang W.F."/>
            <person name="Wang G.Y."/>
            <person name="Li Y.H."/>
            <person name="Zhan D.L."/>
            <person name="Shen Y.T."/>
            <person name="Niu Q.F."/>
            <person name="Chang L."/>
            <person name="Qiu J."/>
            <person name="Zhao L."/>
            <person name="Xie H.B."/>
            <person name="Fu W.Y."/>
            <person name="Jin J."/>
            <person name="Li X.W."/>
            <person name="Jiao Y."/>
            <person name="Zhou C.C."/>
            <person name="Tu T."/>
            <person name="Chai C.Y."/>
            <person name="Gao J.L."/>
            <person name="Fan L.J."/>
            <person name="van de Weg E."/>
            <person name="Wang J.Y."/>
            <person name="Gao Z.S."/>
        </authorList>
    </citation>
    <scope>NUCLEOTIDE SEQUENCE [LARGE SCALE GENOMIC DNA]</scope>
    <source>
        <tissue evidence="2">Leaves</tissue>
    </source>
</reference>
<dbReference type="OrthoDB" id="1908944at2759"/>
<comment type="caution">
    <text evidence="2">The sequence shown here is derived from an EMBL/GenBank/DDBJ whole genome shotgun (WGS) entry which is preliminary data.</text>
</comment>
<feature type="region of interest" description="Disordered" evidence="1">
    <location>
        <begin position="438"/>
        <end position="475"/>
    </location>
</feature>
<dbReference type="CDD" id="cd00167">
    <property type="entry name" value="SANT"/>
    <property type="match status" value="1"/>
</dbReference>
<proteinExistence type="predicted"/>
<feature type="compositionally biased region" description="Basic and acidic residues" evidence="1">
    <location>
        <begin position="455"/>
        <end position="475"/>
    </location>
</feature>
<keyword evidence="3" id="KW-1185">Reference proteome</keyword>
<evidence type="ECO:0000313" key="3">
    <source>
        <dbReference type="Proteomes" id="UP000516437"/>
    </source>
</evidence>
<dbReference type="EMBL" id="RXIC02000024">
    <property type="protein sequence ID" value="KAB1211502.1"/>
    <property type="molecule type" value="Genomic_DNA"/>
</dbReference>
<evidence type="ECO:0000313" key="2">
    <source>
        <dbReference type="EMBL" id="KAB1211502.1"/>
    </source>
</evidence>
<dbReference type="AlphaFoldDB" id="A0A6A1VF54"/>
<organism evidence="2 3">
    <name type="scientific">Morella rubra</name>
    <name type="common">Chinese bayberry</name>
    <dbReference type="NCBI Taxonomy" id="262757"/>
    <lineage>
        <taxon>Eukaryota</taxon>
        <taxon>Viridiplantae</taxon>
        <taxon>Streptophyta</taxon>
        <taxon>Embryophyta</taxon>
        <taxon>Tracheophyta</taxon>
        <taxon>Spermatophyta</taxon>
        <taxon>Magnoliopsida</taxon>
        <taxon>eudicotyledons</taxon>
        <taxon>Gunneridae</taxon>
        <taxon>Pentapetalae</taxon>
        <taxon>rosids</taxon>
        <taxon>fabids</taxon>
        <taxon>Fagales</taxon>
        <taxon>Myricaceae</taxon>
        <taxon>Morella</taxon>
    </lineage>
</organism>
<sequence>MIHKRPFVDKDSYEVASKQPRLLEHACQLSPAIDIVPSNRQIDGEGEEDRLIKFQDEGRLVNDLVTEVSNERKVLETSVSGSIPKILWVNESIIGADVRSETAAHFSFFPEFFQSGDQLNTLYQSEEIYLSLLNGPSRKLVSVGPEHQAFVPEWVVQQLKNSPDNLEEPNPQLAISHASNGGLLVDDVNEEMLMGTCVIPMPDPEASANLCYESGEARCDCTCLDEGSVRCVRRHVKEAREKLKENLGQEIFEELGFGEMGEEVAKRWTLEEEQAFHEVVLSNPASLGKNFWDHLLAVFPCRTKKDLVNYYFNVFMLQKRAEQNRFDPLNIDSDNDEWQKSEPGLLEEDEDSVVESPFDQDASAYYQENHVEDCPEEIEVEEEVDAGKHGADIIIHRVGTDEDDEGDIDDISGTRLSNSFDDCRGDNQLEVYGKIPSYNSEDYDIQDDSCTSFESQRDKVDSCGPADDARESSGE</sequence>
<protein>
    <submittedName>
        <fullName evidence="2">AT-rich interactive domain-containing protein 2</fullName>
    </submittedName>
</protein>
<evidence type="ECO:0000256" key="1">
    <source>
        <dbReference type="SAM" id="MobiDB-lite"/>
    </source>
</evidence>
<dbReference type="InterPro" id="IPR001005">
    <property type="entry name" value="SANT/Myb"/>
</dbReference>
<dbReference type="PANTHER" id="PTHR46872">
    <property type="entry name" value="DNA BINDING PROTEIN"/>
    <property type="match status" value="1"/>
</dbReference>
<accession>A0A6A1VF54</accession>
<feature type="region of interest" description="Disordered" evidence="1">
    <location>
        <begin position="328"/>
        <end position="352"/>
    </location>
</feature>
<gene>
    <name evidence="2" type="ORF">CJ030_MR6G013244</name>
</gene>